<dbReference type="PANTHER" id="PTHR47017:SF1">
    <property type="entry name" value="ACYL-COA"/>
    <property type="match status" value="1"/>
</dbReference>
<accession>A0A381Q9X1</accession>
<dbReference type="EMBL" id="UINC01001266">
    <property type="protein sequence ID" value="SUZ76125.1"/>
    <property type="molecule type" value="Genomic_DNA"/>
</dbReference>
<reference evidence="1" key="1">
    <citation type="submission" date="2018-05" db="EMBL/GenBank/DDBJ databases">
        <authorList>
            <person name="Lanie J.A."/>
            <person name="Ng W.-L."/>
            <person name="Kazmierczak K.M."/>
            <person name="Andrzejewski T.M."/>
            <person name="Davidsen T.M."/>
            <person name="Wayne K.J."/>
            <person name="Tettelin H."/>
            <person name="Glass J.I."/>
            <person name="Rusch D."/>
            <person name="Podicherti R."/>
            <person name="Tsui H.-C.T."/>
            <person name="Winkler M.E."/>
        </authorList>
    </citation>
    <scope>NUCLEOTIDE SEQUENCE</scope>
</reference>
<sequence>MTERTANILQSISAISPAEWNRCANPASEEYNPFLDHRFLRALEESGSAVAETGWQPFHLCLKESTTTVAVAPIYLKSHSRGEYVFDSGWADAFYRAGGEYYPKMQVSIPFTPATGRRLLVSDLPERDQIEEQLLHALVQVAQQIKVSSLHMTFLPKAQWDRAGKFGMLQRMDTQFHWRNDGYDTFETFLEHLSSKKRKNIRRERRDAVANDITIEWITGSDLKESHWDAFYDFYIDTGNRKWGAAYLSRSFFSLISELMPERTLLILCKRNGRYIAGAINFIGDKTLFGRNWGCREDHRFLHFETCYYQAIEFAIANQLESVEAGAQGSHKIARGYLAQPTYSAHWVRDAGFRDAISQFLRDERRYVEQDMEWVESHTPFRTNLDLERFQDRLKLDQVPDETPAGKTPT</sequence>
<dbReference type="InterPro" id="IPR016181">
    <property type="entry name" value="Acyl_CoA_acyltransferase"/>
</dbReference>
<name>A0A381Q9X1_9ZZZZ</name>
<dbReference type="AlphaFoldDB" id="A0A381Q9X1"/>
<gene>
    <name evidence="1" type="ORF">METZ01_LOCUS28979</name>
</gene>
<dbReference type="InterPro" id="IPR007434">
    <property type="entry name" value="FemAB-like"/>
</dbReference>
<dbReference type="Pfam" id="PF04339">
    <property type="entry name" value="FemAB_like"/>
    <property type="match status" value="1"/>
</dbReference>
<protein>
    <recommendedName>
        <fullName evidence="2">BioF2-like acetyltransferase domain-containing protein</fullName>
    </recommendedName>
</protein>
<evidence type="ECO:0008006" key="2">
    <source>
        <dbReference type="Google" id="ProtNLM"/>
    </source>
</evidence>
<evidence type="ECO:0000313" key="1">
    <source>
        <dbReference type="EMBL" id="SUZ76125.1"/>
    </source>
</evidence>
<dbReference type="SUPFAM" id="SSF55729">
    <property type="entry name" value="Acyl-CoA N-acyltransferases (Nat)"/>
    <property type="match status" value="1"/>
</dbReference>
<proteinExistence type="predicted"/>
<organism evidence="1">
    <name type="scientific">marine metagenome</name>
    <dbReference type="NCBI Taxonomy" id="408172"/>
    <lineage>
        <taxon>unclassified sequences</taxon>
        <taxon>metagenomes</taxon>
        <taxon>ecological metagenomes</taxon>
    </lineage>
</organism>
<dbReference type="PANTHER" id="PTHR47017">
    <property type="entry name" value="ACYL-COA"/>
    <property type="match status" value="1"/>
</dbReference>
<dbReference type="Gene3D" id="3.40.630.30">
    <property type="match status" value="1"/>
</dbReference>